<evidence type="ECO:0000313" key="4">
    <source>
        <dbReference type="Proteomes" id="UP000254720"/>
    </source>
</evidence>
<protein>
    <recommendedName>
        <fullName evidence="2">DUF4015 domain-containing protein</fullName>
    </recommendedName>
</protein>
<gene>
    <name evidence="3" type="ORF">C8D86_12016</name>
</gene>
<feature type="signal peptide" evidence="1">
    <location>
        <begin position="1"/>
        <end position="24"/>
    </location>
</feature>
<dbReference type="RefSeq" id="WP_114834949.1">
    <property type="nucleotide sequence ID" value="NZ_LR699114.1"/>
</dbReference>
<reference evidence="3 4" key="1">
    <citation type="submission" date="2018-07" db="EMBL/GenBank/DDBJ databases">
        <title>Genomic Encyclopedia of Type Strains, Phase IV (KMG-IV): sequencing the most valuable type-strain genomes for metagenomic binning, comparative biology and taxonomic classification.</title>
        <authorList>
            <person name="Goeker M."/>
        </authorList>
    </citation>
    <scope>NUCLEOTIDE SEQUENCE [LARGE SCALE GENOMIC DNA]</scope>
    <source>
        <strain evidence="3 4">DSM 16500</strain>
    </source>
</reference>
<dbReference type="OrthoDB" id="9774125at2"/>
<organism evidence="3 4">
    <name type="scientific">Aquicella lusitana</name>
    <dbReference type="NCBI Taxonomy" id="254246"/>
    <lineage>
        <taxon>Bacteria</taxon>
        <taxon>Pseudomonadati</taxon>
        <taxon>Pseudomonadota</taxon>
        <taxon>Gammaproteobacteria</taxon>
        <taxon>Legionellales</taxon>
        <taxon>Coxiellaceae</taxon>
        <taxon>Aquicella</taxon>
    </lineage>
</organism>
<evidence type="ECO:0000259" key="2">
    <source>
        <dbReference type="Pfam" id="PF13200"/>
    </source>
</evidence>
<feature type="chain" id="PRO_5016648313" description="DUF4015 domain-containing protein" evidence="1">
    <location>
        <begin position="25"/>
        <end position="295"/>
    </location>
</feature>
<dbReference type="EMBL" id="QQAX01000020">
    <property type="protein sequence ID" value="RDI41316.1"/>
    <property type="molecule type" value="Genomic_DNA"/>
</dbReference>
<sequence>MIKQFTRMALLFLSLFIFASVASAAKVKGIYLTQYSLENTAFLNQLIKNAKAAGIDTFVVDLEIPSKRYRENVALLKENNIRYVARIVMFPDGGTHAAISNPDVWQKKYKLVKHAIDWGAKEIQLDYIRYKSSQKPSAENAKNIHNIIQWYKNKLSGQNIPLQVDVFGVASYGESKHIGQNIKMFSQSVDAICPMVYPSHYWPFQKHYKIPYETVYDSLTRIQKQFDGKMPMKMYAYIELSNYHYRMSRAQKLAYIKAQIKAVNDANADGWYAWSPHNRYENLFYVLQNQKKSAE</sequence>
<dbReference type="InterPro" id="IPR017853">
    <property type="entry name" value="GH"/>
</dbReference>
<dbReference type="Proteomes" id="UP000254720">
    <property type="component" value="Unassembled WGS sequence"/>
</dbReference>
<feature type="domain" description="DUF4015" evidence="2">
    <location>
        <begin position="98"/>
        <end position="280"/>
    </location>
</feature>
<evidence type="ECO:0000256" key="1">
    <source>
        <dbReference type="SAM" id="SignalP"/>
    </source>
</evidence>
<dbReference type="InterPro" id="IPR025275">
    <property type="entry name" value="DUF4015"/>
</dbReference>
<keyword evidence="4" id="KW-1185">Reference proteome</keyword>
<accession>A0A370GDM4</accession>
<name>A0A370GDM4_9COXI</name>
<evidence type="ECO:0000313" key="3">
    <source>
        <dbReference type="EMBL" id="RDI41316.1"/>
    </source>
</evidence>
<keyword evidence="1" id="KW-0732">Signal</keyword>
<dbReference type="AlphaFoldDB" id="A0A370GDM4"/>
<dbReference type="Pfam" id="PF13200">
    <property type="entry name" value="DUF4015"/>
    <property type="match status" value="1"/>
</dbReference>
<dbReference type="SUPFAM" id="SSF51445">
    <property type="entry name" value="(Trans)glycosidases"/>
    <property type="match status" value="1"/>
</dbReference>
<comment type="caution">
    <text evidence="3">The sequence shown here is derived from an EMBL/GenBank/DDBJ whole genome shotgun (WGS) entry which is preliminary data.</text>
</comment>
<proteinExistence type="predicted"/>